<geneLocation type="plasmid" evidence="1 2">
    <name>pCMU01</name>
</geneLocation>
<accession>B7L3H3</accession>
<dbReference type="HOGENOM" id="CLU_1165428_0_0_5"/>
<gene>
    <name evidence="1" type="ordered locus">Mchl_5658</name>
</gene>
<evidence type="ECO:0000313" key="1">
    <source>
        <dbReference type="EMBL" id="ACK86381.1"/>
    </source>
</evidence>
<dbReference type="AlphaFoldDB" id="B7L3H3"/>
<keyword evidence="1" id="KW-0614">Plasmid</keyword>
<reference evidence="1 2" key="2">
    <citation type="journal article" date="2012" name="J. Bacteriol.">
        <title>Complete genome sequences of six strains of the genus Methylobacterium.</title>
        <authorList>
            <person name="Marx C.J."/>
            <person name="Bringel F."/>
            <person name="Chistoserdova L."/>
            <person name="Moulin L."/>
            <person name="Farhan Ul Haque M."/>
            <person name="Fleischman D.E."/>
            <person name="Gruffaz C."/>
            <person name="Jourand P."/>
            <person name="Knief C."/>
            <person name="Lee M.C."/>
            <person name="Muller E.E."/>
            <person name="Nadalig T."/>
            <person name="Peyraud R."/>
            <person name="Roselli S."/>
            <person name="Russ L."/>
            <person name="Goodwin L.A."/>
            <person name="Ivanova N."/>
            <person name="Kyrpides N."/>
            <person name="Lajus A."/>
            <person name="Land M.L."/>
            <person name="Medigue C."/>
            <person name="Mikhailova N."/>
            <person name="Nolan M."/>
            <person name="Woyke T."/>
            <person name="Stolyar S."/>
            <person name="Vorholt J.A."/>
            <person name="Vuilleumier S."/>
        </authorList>
    </citation>
    <scope>NUCLEOTIDE SEQUENCE [LARGE SCALE GENOMIC DNA]</scope>
    <source>
        <strain evidence="2">CM4 / NCIMB 13688</strain>
        <plasmid evidence="1 2">pCMU01</plasmid>
    </source>
</reference>
<protein>
    <submittedName>
        <fullName evidence="1">Uncharacterized protein</fullName>
    </submittedName>
</protein>
<dbReference type="Proteomes" id="UP000002385">
    <property type="component" value="Plasmid pCMU01"/>
</dbReference>
<sequence>MSVSLEKRIPVGTWRSVGLRVQGLTTAEISIGGSSIRAISVQTKGIPYRVGRIDPRNAFVIDCSPLRLLYVRPDYRGYRYAAGKVFPRTPWQVDYDHALGRQLALQLGFRYVLLLRVAPSVNRAHGAYERPPQGGKITLHKFCFADRRIMDKWLGRRPRHGGSQSSPMRYEVGGRQVFGLTLKQAGFWGYAMGVEDGPLKLTGLTAL</sequence>
<proteinExistence type="predicted"/>
<organism evidence="1 2">
    <name type="scientific">Methylorubrum extorquens (strain CM4 / NCIMB 13688)</name>
    <name type="common">Methylobacterium extorquens</name>
    <dbReference type="NCBI Taxonomy" id="440085"/>
    <lineage>
        <taxon>Bacteria</taxon>
        <taxon>Pseudomonadati</taxon>
        <taxon>Pseudomonadota</taxon>
        <taxon>Alphaproteobacteria</taxon>
        <taxon>Hyphomicrobiales</taxon>
        <taxon>Methylobacteriaceae</taxon>
        <taxon>Methylorubrum</taxon>
    </lineage>
</organism>
<name>B7L3H3_METC4</name>
<reference evidence="1 2" key="1">
    <citation type="submission" date="2008-12" db="EMBL/GenBank/DDBJ databases">
        <title>Complete sequence of plasmid1 of Methylobacterium chloromethanicum CM4.</title>
        <authorList>
            <consortium name="US DOE Joint Genome Institute"/>
            <person name="Lucas S."/>
            <person name="Copeland A."/>
            <person name="Lapidus A."/>
            <person name="Glavina del Rio T."/>
            <person name="Dalin E."/>
            <person name="Tice H."/>
            <person name="Bruce D."/>
            <person name="Goodwin L."/>
            <person name="Pitluck S."/>
            <person name="Chertkov O."/>
            <person name="Brettin T."/>
            <person name="Detter J.C."/>
            <person name="Han C."/>
            <person name="Larimer F."/>
            <person name="Land M."/>
            <person name="Hauser L."/>
            <person name="Kyrpides N."/>
            <person name="Mikhailova N."/>
            <person name="Marx C."/>
            <person name="Richardson P."/>
        </authorList>
    </citation>
    <scope>NUCLEOTIDE SEQUENCE [LARGE SCALE GENOMIC DNA]</scope>
    <source>
        <strain evidence="2">CM4 / NCIMB 13688</strain>
        <plasmid evidence="1 2">pCMU01</plasmid>
    </source>
</reference>
<evidence type="ECO:0000313" key="2">
    <source>
        <dbReference type="Proteomes" id="UP000002385"/>
    </source>
</evidence>
<dbReference type="EMBL" id="CP001299">
    <property type="protein sequence ID" value="ACK86381.1"/>
    <property type="molecule type" value="Genomic_DNA"/>
</dbReference>
<dbReference type="KEGG" id="mch:Mchl_5658"/>